<dbReference type="Pfam" id="PF18962">
    <property type="entry name" value="Por_Secre_tail"/>
    <property type="match status" value="1"/>
</dbReference>
<dbReference type="NCBIfam" id="TIGR04183">
    <property type="entry name" value="Por_Secre_tail"/>
    <property type="match status" value="1"/>
</dbReference>
<keyword evidence="5" id="KW-1185">Reference proteome</keyword>
<dbReference type="Gene3D" id="2.60.120.430">
    <property type="entry name" value="Galactose-binding lectin"/>
    <property type="match status" value="1"/>
</dbReference>
<dbReference type="Proteomes" id="UP000676776">
    <property type="component" value="Unassembled WGS sequence"/>
</dbReference>
<dbReference type="EMBL" id="JAGEVF010000003">
    <property type="protein sequence ID" value="MBO3116083.1"/>
    <property type="molecule type" value="Genomic_DNA"/>
</dbReference>
<evidence type="ECO:0000313" key="5">
    <source>
        <dbReference type="Proteomes" id="UP000676776"/>
    </source>
</evidence>
<comment type="caution">
    <text evidence="4">The sequence shown here is derived from an EMBL/GenBank/DDBJ whole genome shotgun (WGS) entry which is preliminary data.</text>
</comment>
<feature type="chain" id="PRO_5046817736" evidence="2">
    <location>
        <begin position="20"/>
        <end position="489"/>
    </location>
</feature>
<feature type="domain" description="Secretion system C-terminal sorting" evidence="3">
    <location>
        <begin position="418"/>
        <end position="484"/>
    </location>
</feature>
<dbReference type="InterPro" id="IPR026444">
    <property type="entry name" value="Secre_tail"/>
</dbReference>
<name>A0ABS3T012_9FLAO</name>
<evidence type="ECO:0000313" key="4">
    <source>
        <dbReference type="EMBL" id="MBO3116083.1"/>
    </source>
</evidence>
<proteinExistence type="predicted"/>
<reference evidence="4 5" key="1">
    <citation type="submission" date="2021-03" db="EMBL/GenBank/DDBJ databases">
        <title>Winogradskyella sp. nov., isolated from costal sediment.</title>
        <authorList>
            <person name="Gao C."/>
        </authorList>
    </citation>
    <scope>NUCLEOTIDE SEQUENCE [LARGE SCALE GENOMIC DNA]</scope>
    <source>
        <strain evidence="4 5">DF17</strain>
    </source>
</reference>
<keyword evidence="1 2" id="KW-0732">Signal</keyword>
<organism evidence="4 5">
    <name type="scientific">Winogradskyella pelagia</name>
    <dbReference type="NCBI Taxonomy" id="2819984"/>
    <lineage>
        <taxon>Bacteria</taxon>
        <taxon>Pseudomonadati</taxon>
        <taxon>Bacteroidota</taxon>
        <taxon>Flavobacteriia</taxon>
        <taxon>Flavobacteriales</taxon>
        <taxon>Flavobacteriaceae</taxon>
        <taxon>Winogradskyella</taxon>
    </lineage>
</organism>
<feature type="signal peptide" evidence="2">
    <location>
        <begin position="1"/>
        <end position="19"/>
    </location>
</feature>
<accession>A0ABS3T012</accession>
<dbReference type="RefSeq" id="WP_208152897.1">
    <property type="nucleotide sequence ID" value="NZ_JAGEVF010000003.1"/>
</dbReference>
<evidence type="ECO:0000256" key="1">
    <source>
        <dbReference type="ARBA" id="ARBA00022729"/>
    </source>
</evidence>
<evidence type="ECO:0000259" key="3">
    <source>
        <dbReference type="Pfam" id="PF18962"/>
    </source>
</evidence>
<protein>
    <submittedName>
        <fullName evidence="4">T9SS type A sorting domain-containing protein</fullName>
    </submittedName>
</protein>
<gene>
    <name evidence="4" type="ORF">J4050_04955</name>
</gene>
<sequence length="489" mass="53515">MQKVTLSVFVFLFVLFGFAQQTQYNIGFETSDNDGFLNYWRTFEGPDPVIQIIDNPDTDGGTVAVTKVLQIDVDQNSACYAGVINEHGTLGTWQLDAGVPSNLSLSMDINSSFSEGRIGIKMVNATDGTVFEISDAQGDYTGAGQWQTLTWNIETGANSGDNVNVDQIVVYADWRCPAGSNPRPSNLTLLVDNITWGANKLTDPPGPSCTNGIEDGDETGVDCGGSCPNTCIPDPPTSAPQFGSTGTDLYVYSELPGQSVSNFIFNSFGGTGTYTEIDIEMDGNMTGKLFNLDFFGSQWTPEDTTPYTYVHLDYFATTATQFEFFLIDDSLSQTVCCGNPAEPFYGFGPASDEPLVQGQWVSVFIELSHFSNFNAGWDGTDIKQTKFTGNGIIYFDNIYFSTENALSTEEFNQASFSVYPNPTKDYWNIDGLNTDITQIEIFDILGKKVKSLEPSTTNVTIDSSEFKVGMYFAAIYTGKSKSVIRLIKK</sequence>
<evidence type="ECO:0000256" key="2">
    <source>
        <dbReference type="SAM" id="SignalP"/>
    </source>
</evidence>